<dbReference type="EMBL" id="AGZS01000001">
    <property type="protein sequence ID" value="EJD65660.1"/>
    <property type="molecule type" value="Genomic_DNA"/>
</dbReference>
<dbReference type="STRING" id="857290.HMPREF9156_00424"/>
<dbReference type="HOGENOM" id="CLU_114057_0_0_11"/>
<proteinExistence type="predicted"/>
<sequence>MARLWVERKEDGTWVGHKDDKAEIVFGHGDGLFTPGDLLKIALAGCGGLSSQFAVESALGENKGARVIVDGTYDPDSDAYINFSEQLVVDAADAHLSDEDAQKLKERIRRHVDKSCTVMHTLNEAPSTRLDITIRR</sequence>
<dbReference type="SUPFAM" id="SSF82784">
    <property type="entry name" value="OsmC-like"/>
    <property type="match status" value="1"/>
</dbReference>
<dbReference type="RefSeq" id="WP_007147492.1">
    <property type="nucleotide sequence ID" value="NZ_AKCI01000001.1"/>
</dbReference>
<gene>
    <name evidence="1" type="ORF">HMPREF9156_00424</name>
</gene>
<dbReference type="InterPro" id="IPR015946">
    <property type="entry name" value="KH_dom-like_a/b"/>
</dbReference>
<protein>
    <recommendedName>
        <fullName evidence="3">OsmC-like protein</fullName>
    </recommendedName>
</protein>
<dbReference type="OrthoDB" id="4703953at2"/>
<name>J0D6M7_9BIFI</name>
<dbReference type="Pfam" id="PF02566">
    <property type="entry name" value="OsmC"/>
    <property type="match status" value="1"/>
</dbReference>
<dbReference type="InterPro" id="IPR003718">
    <property type="entry name" value="OsmC/Ohr_fam"/>
</dbReference>
<dbReference type="AlphaFoldDB" id="J0D6M7"/>
<evidence type="ECO:0000313" key="2">
    <source>
        <dbReference type="Proteomes" id="UP000006415"/>
    </source>
</evidence>
<evidence type="ECO:0000313" key="1">
    <source>
        <dbReference type="EMBL" id="EJD65660.1"/>
    </source>
</evidence>
<reference evidence="1 2" key="1">
    <citation type="submission" date="2012-01" db="EMBL/GenBank/DDBJ databases">
        <title>The Genome Sequence of Scardovia wiggsiae F0424.</title>
        <authorList>
            <consortium name="The Broad Institute Genome Sequencing Platform"/>
            <person name="Earl A."/>
            <person name="Ward D."/>
            <person name="Feldgarden M."/>
            <person name="Gevers D."/>
            <person name="Izard J."/>
            <person name="Ganesan A."/>
            <person name="Baranova O.V."/>
            <person name="Blanton J.M."/>
            <person name="Tanner A.C."/>
            <person name="Mathney J."/>
            <person name="Dewhirst F.E."/>
            <person name="Young S.K."/>
            <person name="Zeng Q."/>
            <person name="Gargeya S."/>
            <person name="Fitzgerald M."/>
            <person name="Haas B."/>
            <person name="Abouelleil A."/>
            <person name="Alvarado L."/>
            <person name="Arachchi H.M."/>
            <person name="Berlin A."/>
            <person name="Chapman S.B."/>
            <person name="Gearin G."/>
            <person name="Goldberg J."/>
            <person name="Griggs A."/>
            <person name="Gujja S."/>
            <person name="Hansen M."/>
            <person name="Heiman D."/>
            <person name="Howarth C."/>
            <person name="Larimer J."/>
            <person name="Lui A."/>
            <person name="MacDonald P.J.P."/>
            <person name="McCowen C."/>
            <person name="Montmayeur A."/>
            <person name="Murphy C."/>
            <person name="Neiman D."/>
            <person name="Pearson M."/>
            <person name="Priest M."/>
            <person name="Roberts A."/>
            <person name="Saif S."/>
            <person name="Shea T."/>
            <person name="Sisk P."/>
            <person name="Stolte C."/>
            <person name="Sykes S."/>
            <person name="Wortman J."/>
            <person name="Nusbaum C."/>
            <person name="Birren B."/>
        </authorList>
    </citation>
    <scope>NUCLEOTIDE SEQUENCE [LARGE SCALE GENOMIC DNA]</scope>
    <source>
        <strain evidence="1 2">F0424</strain>
    </source>
</reference>
<evidence type="ECO:0008006" key="3">
    <source>
        <dbReference type="Google" id="ProtNLM"/>
    </source>
</evidence>
<accession>J0D6M7</accession>
<dbReference type="Proteomes" id="UP000006415">
    <property type="component" value="Unassembled WGS sequence"/>
</dbReference>
<comment type="caution">
    <text evidence="1">The sequence shown here is derived from an EMBL/GenBank/DDBJ whole genome shotgun (WGS) entry which is preliminary data.</text>
</comment>
<dbReference type="eggNOG" id="COG1765">
    <property type="taxonomic scope" value="Bacteria"/>
</dbReference>
<organism evidence="1 2">
    <name type="scientific">Scardovia wiggsiae F0424</name>
    <dbReference type="NCBI Taxonomy" id="857290"/>
    <lineage>
        <taxon>Bacteria</taxon>
        <taxon>Bacillati</taxon>
        <taxon>Actinomycetota</taxon>
        <taxon>Actinomycetes</taxon>
        <taxon>Bifidobacteriales</taxon>
        <taxon>Bifidobacteriaceae</taxon>
        <taxon>Scardovia</taxon>
    </lineage>
</organism>
<dbReference type="Gene3D" id="3.30.300.20">
    <property type="match status" value="1"/>
</dbReference>
<keyword evidence="2" id="KW-1185">Reference proteome</keyword>
<dbReference type="InterPro" id="IPR036102">
    <property type="entry name" value="OsmC/Ohrsf"/>
</dbReference>